<dbReference type="InterPro" id="IPR007351">
    <property type="entry name" value="YjbR"/>
</dbReference>
<evidence type="ECO:0000313" key="1">
    <source>
        <dbReference type="EMBL" id="KJW11673.1"/>
    </source>
</evidence>
<dbReference type="SUPFAM" id="SSF142906">
    <property type="entry name" value="YjbR-like"/>
    <property type="match status" value="1"/>
</dbReference>
<name>A0A0F3RNT8_9LACO</name>
<dbReference type="EMBL" id="JZCR01000025">
    <property type="protein sequence ID" value="KJW11673.1"/>
    <property type="molecule type" value="Genomic_DNA"/>
</dbReference>
<evidence type="ECO:0008006" key="3">
    <source>
        <dbReference type="Google" id="ProtNLM"/>
    </source>
</evidence>
<dbReference type="InterPro" id="IPR038056">
    <property type="entry name" value="YjbR-like_sf"/>
</dbReference>
<organism evidence="1 2">
    <name type="scientific">Levilactobacillus spicheri</name>
    <dbReference type="NCBI Taxonomy" id="216463"/>
    <lineage>
        <taxon>Bacteria</taxon>
        <taxon>Bacillati</taxon>
        <taxon>Bacillota</taxon>
        <taxon>Bacilli</taxon>
        <taxon>Lactobacillales</taxon>
        <taxon>Lactobacillaceae</taxon>
        <taxon>Levilactobacillus</taxon>
    </lineage>
</organism>
<dbReference type="Gene3D" id="3.90.1150.30">
    <property type="match status" value="1"/>
</dbReference>
<dbReference type="STRING" id="216463.VC81_12845"/>
<dbReference type="PANTHER" id="PTHR35145">
    <property type="entry name" value="CYTOPLASMIC PROTEIN-RELATED"/>
    <property type="match status" value="1"/>
</dbReference>
<sequence>MTREEVFQYAAARYGTEPAYLWRKYPRYAVLRHDQGKWYGLVVNVSAKILGLDATDAEQDVLVVKGDPEEIAILQQSRGFLPAYHMNKRHWITVLLADPQAARQVPSLLAESFALTSD</sequence>
<dbReference type="Pfam" id="PF04237">
    <property type="entry name" value="YjbR"/>
    <property type="match status" value="1"/>
</dbReference>
<evidence type="ECO:0000313" key="2">
    <source>
        <dbReference type="Proteomes" id="UP000033491"/>
    </source>
</evidence>
<dbReference type="PANTHER" id="PTHR35145:SF1">
    <property type="entry name" value="CYTOPLASMIC PROTEIN"/>
    <property type="match status" value="1"/>
</dbReference>
<reference evidence="1 2" key="1">
    <citation type="submission" date="2015-03" db="EMBL/GenBank/DDBJ databases">
        <authorList>
            <person name="Zheng J."/>
            <person name="Ganezle M."/>
        </authorList>
    </citation>
    <scope>NUCLEOTIDE SEQUENCE [LARGE SCALE GENOMIC DNA]</scope>
    <source>
        <strain evidence="1 2">LP38</strain>
    </source>
</reference>
<protein>
    <recommendedName>
        <fullName evidence="3">MmcQ protein</fullName>
    </recommendedName>
</protein>
<dbReference type="InterPro" id="IPR058532">
    <property type="entry name" value="YjbR/MT2646/Rv2570-like"/>
</dbReference>
<dbReference type="RefSeq" id="WP_045808453.1">
    <property type="nucleotide sequence ID" value="NZ_JZCR01000025.1"/>
</dbReference>
<comment type="caution">
    <text evidence="1">The sequence shown here is derived from an EMBL/GenBank/DDBJ whole genome shotgun (WGS) entry which is preliminary data.</text>
</comment>
<gene>
    <name evidence="1" type="ORF">VC81_12845</name>
</gene>
<dbReference type="PATRIC" id="fig|216463.3.peg.1827"/>
<dbReference type="AlphaFoldDB" id="A0A0F3RNT8"/>
<dbReference type="OrthoDB" id="9789813at2"/>
<accession>A0A0F3RNT8</accession>
<proteinExistence type="predicted"/>
<dbReference type="Proteomes" id="UP000033491">
    <property type="component" value="Unassembled WGS sequence"/>
</dbReference>